<dbReference type="Proteomes" id="UP000831495">
    <property type="component" value="Chromosome"/>
</dbReference>
<evidence type="ECO:0000256" key="2">
    <source>
        <dbReference type="ARBA" id="ARBA00023239"/>
    </source>
</evidence>
<dbReference type="EC" id="4.2.1.59" evidence="3"/>
<dbReference type="CDD" id="cd01288">
    <property type="entry name" value="FabZ"/>
    <property type="match status" value="1"/>
</dbReference>
<protein>
    <submittedName>
        <fullName evidence="3">3-hydroxyacyl-ACP dehydratase FabZ</fullName>
        <ecNumber evidence="3">4.2.1.59</ecNumber>
    </submittedName>
</protein>
<reference evidence="3" key="1">
    <citation type="journal article" date="2022" name="Int. J. Syst. Evol. Microbiol.">
        <title>Apilactobacillus apisilvae sp. nov., Nicolia spurrieriana gen. nov. sp. nov., Bombilactobacillus folatiphilus sp. nov. and Bombilactobacillus thymidiniphilus sp. nov., four new lactic acid bacterial isolates from stingless bees Tetragonula carbonaria and Austroplebeia australis.</title>
        <authorList>
            <person name="Oliphant S.A."/>
            <person name="Watson-Haigh N.S."/>
            <person name="Sumby K.M."/>
            <person name="Gardner J."/>
            <person name="Groom S."/>
            <person name="Jiranek V."/>
        </authorList>
    </citation>
    <scope>NUCLEOTIDE SEQUENCE</scope>
    <source>
        <strain evidence="3">SG4_D2</strain>
    </source>
</reference>
<keyword evidence="4" id="KW-1185">Reference proteome</keyword>
<gene>
    <name evidence="3" type="primary">fabZ</name>
    <name evidence="3" type="ORF">MOO45_07700</name>
</gene>
<organism evidence="3 4">
    <name type="scientific">Bombilactobacillus folatiphilus</name>
    <dbReference type="NCBI Taxonomy" id="2923362"/>
    <lineage>
        <taxon>Bacteria</taxon>
        <taxon>Bacillati</taxon>
        <taxon>Bacillota</taxon>
        <taxon>Bacilli</taxon>
        <taxon>Lactobacillales</taxon>
        <taxon>Lactobacillaceae</taxon>
        <taxon>Bombilactobacillus</taxon>
    </lineage>
</organism>
<dbReference type="RefSeq" id="WP_249514330.1">
    <property type="nucleotide sequence ID" value="NZ_CP093366.1"/>
</dbReference>
<dbReference type="PANTHER" id="PTHR30272:SF1">
    <property type="entry name" value="3-HYDROXYACYL-[ACYL-CARRIER-PROTEIN] DEHYDRATASE"/>
    <property type="match status" value="1"/>
</dbReference>
<evidence type="ECO:0000313" key="4">
    <source>
        <dbReference type="Proteomes" id="UP000831495"/>
    </source>
</evidence>
<evidence type="ECO:0000313" key="3">
    <source>
        <dbReference type="EMBL" id="UQS82060.1"/>
    </source>
</evidence>
<proteinExistence type="inferred from homology"/>
<accession>A0ABY4P8Y9</accession>
<name>A0ABY4P8Y9_9LACO</name>
<dbReference type="InterPro" id="IPR029069">
    <property type="entry name" value="HotDog_dom_sf"/>
</dbReference>
<dbReference type="InterPro" id="IPR013114">
    <property type="entry name" value="FabA_FabZ"/>
</dbReference>
<sequence length="147" mass="16228">MKLNSSEIQALIPNRFPIFYMDGVQEMEADQSIMAIKNVTVNESFVNSYLPGQFIMPSTLIIESLAQAASIFILSSPSFKNKTAYLGGIPQAEFLMDVKAGDQLQLKVELKKQRQNIGLVSCVALVHDQPAVTADLMFIVEDNEGDN</sequence>
<dbReference type="SUPFAM" id="SSF54637">
    <property type="entry name" value="Thioesterase/thiol ester dehydrase-isomerase"/>
    <property type="match status" value="1"/>
</dbReference>
<evidence type="ECO:0000256" key="1">
    <source>
        <dbReference type="ARBA" id="ARBA00009174"/>
    </source>
</evidence>
<dbReference type="EMBL" id="CP093366">
    <property type="protein sequence ID" value="UQS82060.1"/>
    <property type="molecule type" value="Genomic_DNA"/>
</dbReference>
<dbReference type="GO" id="GO:0019171">
    <property type="term" value="F:(3R)-hydroxyacyl-[acyl-carrier-protein] dehydratase activity"/>
    <property type="evidence" value="ECO:0007669"/>
    <property type="project" value="UniProtKB-EC"/>
</dbReference>
<dbReference type="NCBIfam" id="NF000582">
    <property type="entry name" value="PRK00006.1"/>
    <property type="match status" value="1"/>
</dbReference>
<comment type="similarity">
    <text evidence="1">Belongs to the thioester dehydratase family. FabZ subfamily.</text>
</comment>
<keyword evidence="2 3" id="KW-0456">Lyase</keyword>
<dbReference type="Gene3D" id="3.10.129.10">
    <property type="entry name" value="Hotdog Thioesterase"/>
    <property type="match status" value="1"/>
</dbReference>
<dbReference type="PANTHER" id="PTHR30272">
    <property type="entry name" value="3-HYDROXYACYL-[ACYL-CARRIER-PROTEIN] DEHYDRATASE"/>
    <property type="match status" value="1"/>
</dbReference>
<dbReference type="Pfam" id="PF07977">
    <property type="entry name" value="FabA"/>
    <property type="match status" value="1"/>
</dbReference>